<protein>
    <submittedName>
        <fullName evidence="3">Alpha/beta hydrolase</fullName>
    </submittedName>
</protein>
<organism evidence="3 4">
    <name type="scientific">Pseudonocardia xishanensis</name>
    <dbReference type="NCBI Taxonomy" id="630995"/>
    <lineage>
        <taxon>Bacteria</taxon>
        <taxon>Bacillati</taxon>
        <taxon>Actinomycetota</taxon>
        <taxon>Actinomycetes</taxon>
        <taxon>Pseudonocardiales</taxon>
        <taxon>Pseudonocardiaceae</taxon>
        <taxon>Pseudonocardia</taxon>
    </lineage>
</organism>
<dbReference type="SUPFAM" id="SSF53474">
    <property type="entry name" value="alpha/beta-Hydrolases"/>
    <property type="match status" value="1"/>
</dbReference>
<dbReference type="Proteomes" id="UP001501598">
    <property type="component" value="Unassembled WGS sequence"/>
</dbReference>
<reference evidence="4" key="1">
    <citation type="journal article" date="2019" name="Int. J. Syst. Evol. Microbiol.">
        <title>The Global Catalogue of Microorganisms (GCM) 10K type strain sequencing project: providing services to taxonomists for standard genome sequencing and annotation.</title>
        <authorList>
            <consortium name="The Broad Institute Genomics Platform"/>
            <consortium name="The Broad Institute Genome Sequencing Center for Infectious Disease"/>
            <person name="Wu L."/>
            <person name="Ma J."/>
        </authorList>
    </citation>
    <scope>NUCLEOTIDE SEQUENCE [LARGE SCALE GENOMIC DNA]</scope>
    <source>
        <strain evidence="4">JCM 17906</strain>
    </source>
</reference>
<evidence type="ECO:0000259" key="2">
    <source>
        <dbReference type="Pfam" id="PF12697"/>
    </source>
</evidence>
<dbReference type="GO" id="GO:0016787">
    <property type="term" value="F:hydrolase activity"/>
    <property type="evidence" value="ECO:0007669"/>
    <property type="project" value="UniProtKB-KW"/>
</dbReference>
<evidence type="ECO:0000313" key="4">
    <source>
        <dbReference type="Proteomes" id="UP001501598"/>
    </source>
</evidence>
<keyword evidence="4" id="KW-1185">Reference proteome</keyword>
<comment type="caution">
    <text evidence="3">The sequence shown here is derived from an EMBL/GenBank/DDBJ whole genome shotgun (WGS) entry which is preliminary data.</text>
</comment>
<dbReference type="EMBL" id="BAABGT010000025">
    <property type="protein sequence ID" value="GAA4542487.1"/>
    <property type="molecule type" value="Genomic_DNA"/>
</dbReference>
<keyword evidence="1 3" id="KW-0378">Hydrolase</keyword>
<dbReference type="InterPro" id="IPR029058">
    <property type="entry name" value="AB_hydrolase_fold"/>
</dbReference>
<dbReference type="Pfam" id="PF12697">
    <property type="entry name" value="Abhydrolase_6"/>
    <property type="match status" value="1"/>
</dbReference>
<dbReference type="InterPro" id="IPR000073">
    <property type="entry name" value="AB_hydrolase_1"/>
</dbReference>
<dbReference type="PANTHER" id="PTHR43798:SF31">
    <property type="entry name" value="AB HYDROLASE SUPERFAMILY PROTEIN YCLE"/>
    <property type="match status" value="1"/>
</dbReference>
<gene>
    <name evidence="3" type="ORF">GCM10023175_17910</name>
</gene>
<evidence type="ECO:0000256" key="1">
    <source>
        <dbReference type="ARBA" id="ARBA00022801"/>
    </source>
</evidence>
<dbReference type="InterPro" id="IPR050266">
    <property type="entry name" value="AB_hydrolase_sf"/>
</dbReference>
<dbReference type="Gene3D" id="3.40.50.1820">
    <property type="entry name" value="alpha/beta hydrolase"/>
    <property type="match status" value="1"/>
</dbReference>
<dbReference type="RefSeq" id="WP_345414625.1">
    <property type="nucleotide sequence ID" value="NZ_BAABGT010000025.1"/>
</dbReference>
<evidence type="ECO:0000313" key="3">
    <source>
        <dbReference type="EMBL" id="GAA4542487.1"/>
    </source>
</evidence>
<sequence>MTESDAPRWFLEALARPPEHHDVEVDGARVHYRAWGEPGERGLVLVHGGAANSGWWDHIAPFFARRGRILALDLSGHGDSERRSTYDLETWAKEVMTVAAVGGIGGPPLVAGHSMGGFVTAMVGARHGAECDGIVIIDSPLHVQPPEEEGLRRPEPRPRKVYADREAILSRFRTMPAQEVMLEYVRRHIAEESVRRVEGGWTWKFDPVLFAERKLLRDLLPDVTCRAGFLRSEFGLVPDTMAGEIDALLGHRAPIVDLPATGHHPMLDQPLVLVTALRALLRQWAVDALLL</sequence>
<proteinExistence type="predicted"/>
<name>A0ABP8RMN7_9PSEU</name>
<feature type="domain" description="AB hydrolase-1" evidence="2">
    <location>
        <begin position="43"/>
        <end position="274"/>
    </location>
</feature>
<dbReference type="PANTHER" id="PTHR43798">
    <property type="entry name" value="MONOACYLGLYCEROL LIPASE"/>
    <property type="match status" value="1"/>
</dbReference>
<accession>A0ABP8RMN7</accession>